<keyword evidence="3" id="KW-1185">Reference proteome</keyword>
<dbReference type="InterPro" id="IPR009476">
    <property type="entry name" value="DUF1097"/>
</dbReference>
<dbReference type="STRING" id="438753.AZC_3799"/>
<feature type="transmembrane region" description="Helical" evidence="1">
    <location>
        <begin position="107"/>
        <end position="129"/>
    </location>
</feature>
<keyword evidence="1" id="KW-0472">Membrane</keyword>
<protein>
    <recommendedName>
        <fullName evidence="4">Transmembrane protein</fullName>
    </recommendedName>
</protein>
<organism evidence="2 3">
    <name type="scientific">Azorhizobium caulinodans (strain ATCC 43989 / DSM 5975 / JCM 20966 / LMG 6465 / NBRC 14845 / NCIMB 13405 / ORS 571)</name>
    <dbReference type="NCBI Taxonomy" id="438753"/>
    <lineage>
        <taxon>Bacteria</taxon>
        <taxon>Pseudomonadati</taxon>
        <taxon>Pseudomonadota</taxon>
        <taxon>Alphaproteobacteria</taxon>
        <taxon>Hyphomicrobiales</taxon>
        <taxon>Xanthobacteraceae</taxon>
        <taxon>Azorhizobium</taxon>
    </lineage>
</organism>
<dbReference type="Pfam" id="PF06496">
    <property type="entry name" value="DUF1097"/>
    <property type="match status" value="1"/>
</dbReference>
<evidence type="ECO:0000313" key="3">
    <source>
        <dbReference type="Proteomes" id="UP000000270"/>
    </source>
</evidence>
<dbReference type="RefSeq" id="WP_012172322.1">
    <property type="nucleotide sequence ID" value="NC_009937.1"/>
</dbReference>
<evidence type="ECO:0000313" key="2">
    <source>
        <dbReference type="EMBL" id="BAF89797.1"/>
    </source>
</evidence>
<sequence length="167" mass="16702">MPPLVAAMVSLGVLGAIDTYLTATIFPVPVWVTFVAWASFFACGGGRHGLVKSVASNWVGILIASLTLLVIETGPVNSAFAAILVGLGTSVMILVSAERVLDFPPAIVLGFASLVGTGAATGATIAGAAGFSHPTLVAMAAMLAGALFGLVSERGTQMLTTKTPASA</sequence>
<evidence type="ECO:0008006" key="4">
    <source>
        <dbReference type="Google" id="ProtNLM"/>
    </source>
</evidence>
<feature type="transmembrane region" description="Helical" evidence="1">
    <location>
        <begin position="135"/>
        <end position="152"/>
    </location>
</feature>
<reference evidence="2 3" key="1">
    <citation type="journal article" date="2007" name="Appl. Environ. Microbiol.">
        <title>Rhizobial factors required for stem nodule maturation and maintenance in Sesbania rostrata-Azorhizobium caulinodans ORS571 symbiosis.</title>
        <authorList>
            <person name="Suzuki S."/>
            <person name="Aono T."/>
            <person name="Lee KB."/>
            <person name="Suzuki T."/>
            <person name="Liu CT."/>
            <person name="Miwa H."/>
            <person name="Wakao S."/>
            <person name="Iki T."/>
            <person name="Oyaizu H."/>
        </authorList>
    </citation>
    <scope>NUCLEOTIDE SEQUENCE [LARGE SCALE GENOMIC DNA]</scope>
    <source>
        <strain evidence="3">ATCC 43989 / DSM 5975 / JCM 20966 / LMG 6465 / NBRC 14845 / NCIMB 13405 / ORS 571</strain>
    </source>
</reference>
<proteinExistence type="predicted"/>
<dbReference type="Proteomes" id="UP000000270">
    <property type="component" value="Chromosome"/>
</dbReference>
<reference evidence="2 3" key="6">
    <citation type="journal article" date="2011" name="Appl. Environ. Microbiol.">
        <title>Involvement of the azorhizobial chromosome partition gene (parA) in the onset of bacteroid differentiation during Sesbania rostrata stem nodule development.</title>
        <authorList>
            <person name="Liu CT."/>
            <person name="Lee KB."/>
            <person name="Wang YS."/>
            <person name="Peng MH."/>
            <person name="Lee KT."/>
            <person name="Suzuki S."/>
            <person name="Suzuki T."/>
            <person name="Oyaizu H."/>
        </authorList>
    </citation>
    <scope>NUCLEOTIDE SEQUENCE [LARGE SCALE GENOMIC DNA]</scope>
    <source>
        <strain evidence="3">ATCC 43989 / DSM 5975 / JCM 20966 / LMG 6465 / NBRC 14845 / NCIMB 13405 / ORS 571</strain>
    </source>
</reference>
<feature type="transmembrane region" description="Helical" evidence="1">
    <location>
        <begin position="77"/>
        <end position="95"/>
    </location>
</feature>
<keyword evidence="1" id="KW-1133">Transmembrane helix</keyword>
<keyword evidence="1" id="KW-0812">Transmembrane</keyword>
<reference evidence="2 3" key="4">
    <citation type="journal article" date="2009" name="Appl. Environ. Microbiol.">
        <title>Comparative genome-wide transcriptional profiling of Azorhizobium caulinodans ORS571 grown under free-living and symbiotic conditions.</title>
        <authorList>
            <person name="Tsukada S."/>
            <person name="Aono T."/>
            <person name="Akiba N."/>
            <person name="Lee KB."/>
            <person name="Liu CT."/>
            <person name="Toyazaki H."/>
            <person name="Oyaizu H."/>
        </authorList>
    </citation>
    <scope>NUCLEOTIDE SEQUENCE [LARGE SCALE GENOMIC DNA]</scope>
    <source>
        <strain evidence="3">ATCC 43989 / DSM 5975 / JCM 20966 / LMG 6465 / NBRC 14845 / NCIMB 13405 / ORS 571</strain>
    </source>
</reference>
<evidence type="ECO:0000256" key="1">
    <source>
        <dbReference type="SAM" id="Phobius"/>
    </source>
</evidence>
<dbReference type="EMBL" id="AP009384">
    <property type="protein sequence ID" value="BAF89797.1"/>
    <property type="molecule type" value="Genomic_DNA"/>
</dbReference>
<accession>A8INW6</accession>
<dbReference type="KEGG" id="azc:AZC_3799"/>
<reference evidence="2 3" key="3">
    <citation type="journal article" date="2008" name="BMC Genomics">
        <title>The genome of the versatile nitrogen fixer Azorhizobium caulinodans ORS571.</title>
        <authorList>
            <person name="Lee KB."/>
            <person name="Backer P.D."/>
            <person name="Aono T."/>
            <person name="Liu CT."/>
            <person name="Suzuki S."/>
            <person name="Suzuki T."/>
            <person name="Kaneko T."/>
            <person name="Yamada M."/>
            <person name="Tabata S."/>
            <person name="Kupfer D.M."/>
            <person name="Najar F.Z."/>
            <person name="Wiley G.B."/>
            <person name="Roe B."/>
            <person name="Binnewies T.T."/>
            <person name="Ussery D.W."/>
            <person name="D'Haeze W."/>
            <person name="Herder J.D."/>
            <person name="Gevers D."/>
            <person name="Vereecke D."/>
            <person name="Holsters M."/>
            <person name="Oyaizu H."/>
        </authorList>
    </citation>
    <scope>NUCLEOTIDE SEQUENCE [LARGE SCALE GENOMIC DNA]</scope>
    <source>
        <strain evidence="3">ATCC 43989 / DSM 5975 / JCM 20966 / LMG 6465 / NBRC 14845 / NCIMB 13405 / ORS 571</strain>
    </source>
</reference>
<reference evidence="2 3" key="5">
    <citation type="journal article" date="2010" name="Appl. Environ. Microbiol.">
        <title>phrR-like gene praR of Azorhizobium caulinodans ORS571 is essential for symbiosis with Sesbania rostrata and is involved in expression of reb genes.</title>
        <authorList>
            <person name="Akiba N."/>
            <person name="Aono T."/>
            <person name="Toyazaki H."/>
            <person name="Sato S."/>
            <person name="Oyaizu H."/>
        </authorList>
    </citation>
    <scope>NUCLEOTIDE SEQUENCE [LARGE SCALE GENOMIC DNA]</scope>
    <source>
        <strain evidence="3">ATCC 43989 / DSM 5975 / JCM 20966 / LMG 6465 / NBRC 14845 / NCIMB 13405 / ORS 571</strain>
    </source>
</reference>
<dbReference type="AlphaFoldDB" id="A8INW6"/>
<reference evidence="3" key="2">
    <citation type="submission" date="2007-04" db="EMBL/GenBank/DDBJ databases">
        <title>Complete genome sequence of the nitrogen-fixing bacterium Azorhizobium caulinodans ORS571.</title>
        <authorList>
            <person name="Lee K.B."/>
            <person name="Backer P.D."/>
            <person name="Aono T."/>
            <person name="Liu C.T."/>
            <person name="Suzuki S."/>
            <person name="Suzuki T."/>
            <person name="Kaneko T."/>
            <person name="Yamada M."/>
            <person name="Tabata S."/>
            <person name="Kupfer D.M."/>
            <person name="Najar F.Z."/>
            <person name="Wiley G.B."/>
            <person name="Roe B."/>
            <person name="Binnewies T."/>
            <person name="Ussery D."/>
            <person name="Vereecke D."/>
            <person name="Gevers D."/>
            <person name="Holsters M."/>
            <person name="Oyaizu H."/>
        </authorList>
    </citation>
    <scope>NUCLEOTIDE SEQUENCE [LARGE SCALE GENOMIC DNA]</scope>
    <source>
        <strain evidence="3">ATCC 43989 / DSM 5975 / JCM 20966 / LMG 6465 / NBRC 14845 / NCIMB 13405 / ORS 571</strain>
    </source>
</reference>
<gene>
    <name evidence="2" type="ordered locus">AZC_3799</name>
</gene>
<feature type="transmembrane region" description="Helical" evidence="1">
    <location>
        <begin position="50"/>
        <end position="71"/>
    </location>
</feature>
<dbReference type="HOGENOM" id="CLU_104628_1_0_5"/>
<feature type="transmembrane region" description="Helical" evidence="1">
    <location>
        <begin position="25"/>
        <end position="43"/>
    </location>
</feature>
<name>A8INW6_AZOC5</name>
<dbReference type="eggNOG" id="ENOG503322N">
    <property type="taxonomic scope" value="Bacteria"/>
</dbReference>